<evidence type="ECO:0000313" key="3">
    <source>
        <dbReference type="Proteomes" id="UP000694890"/>
    </source>
</evidence>
<dbReference type="GeneID" id="108880469"/>
<gene>
    <name evidence="4" type="primary">LOC108880469</name>
</gene>
<dbReference type="KEGG" id="lcf:108880469"/>
<feature type="compositionally biased region" description="Polar residues" evidence="2">
    <location>
        <begin position="356"/>
        <end position="382"/>
    </location>
</feature>
<feature type="compositionally biased region" description="Polar residues" evidence="2">
    <location>
        <begin position="337"/>
        <end position="348"/>
    </location>
</feature>
<proteinExistence type="predicted"/>
<name>A0AAJ7LMQ8_LATCA</name>
<sequence length="470" mass="53449">MNNQYPFSDIDSLLFQFALQTRELSQKKNEINQQIKVCRADIAEKKSFIETIHRNMEKLEEEMRVKQNTVTHNKANAKSMKATNSLLLQYEQTLKAELESTEASYNHDMWVQTVYEERIASYREIYQSHEEYYYQNPLAQKLLRLQAETEEIESRIKAYDDKMTMKQTELDHFTGPAVNSSSMEKPDSVSGQQPIKEPEKLLYSQTEVDSDYAIDISSLHLNLTKEQIAQNGHTVSVEANAGEEEHMVEDTAACSPYPEKASSELSLYELLDEQSWADEVHKDEQERETEAQDQAMEQQSAVSEVEEVVEDKVEERGGADEDQTPREEDNEGLPAFPQSSPQETNPQSCLAKMSVIPSTPTFQFNFSPTSSPHQGSSDTTSPAFLFSMTPDHSTPGFSGFGFDVSTSQDEATPFAFTGSFFNEKKTEESKSSSCPEFLFGQSEQSEDFQFDFTSKTPQTTNKDFPFSFNF</sequence>
<feature type="compositionally biased region" description="Basic and acidic residues" evidence="2">
    <location>
        <begin position="279"/>
        <end position="290"/>
    </location>
</feature>
<evidence type="ECO:0000256" key="1">
    <source>
        <dbReference type="SAM" id="Coils"/>
    </source>
</evidence>
<protein>
    <submittedName>
        <fullName evidence="4">Protein SIX6OS1 isoform X1</fullName>
    </submittedName>
</protein>
<dbReference type="GO" id="GO:0010705">
    <property type="term" value="P:meiotic DNA double-strand break processing involved in reciprocal meiotic recombination"/>
    <property type="evidence" value="ECO:0007669"/>
    <property type="project" value="TreeGrafter"/>
</dbReference>
<accession>A0AAJ7LMQ8</accession>
<dbReference type="InterPro" id="IPR031380">
    <property type="entry name" value="SIX6OS1"/>
</dbReference>
<feature type="region of interest" description="Disordered" evidence="2">
    <location>
        <begin position="279"/>
        <end position="387"/>
    </location>
</feature>
<feature type="region of interest" description="Disordered" evidence="2">
    <location>
        <begin position="173"/>
        <end position="199"/>
    </location>
</feature>
<dbReference type="PANTHER" id="PTHR35449:SF1">
    <property type="entry name" value="PROTEIN SIX6OS1"/>
    <property type="match status" value="1"/>
</dbReference>
<feature type="compositionally biased region" description="Basic and acidic residues" evidence="2">
    <location>
        <begin position="310"/>
        <end position="327"/>
    </location>
</feature>
<dbReference type="RefSeq" id="XP_018527519.1">
    <property type="nucleotide sequence ID" value="XM_018672003.2"/>
</dbReference>
<reference evidence="4" key="1">
    <citation type="submission" date="2025-08" db="UniProtKB">
        <authorList>
            <consortium name="RefSeq"/>
        </authorList>
    </citation>
    <scope>IDENTIFICATION</scope>
    <source>
        <tissue evidence="4">Brain</tissue>
    </source>
</reference>
<dbReference type="AlphaFoldDB" id="A0AAJ7LMQ8"/>
<dbReference type="Proteomes" id="UP000694890">
    <property type="component" value="Linkage group LG1"/>
</dbReference>
<feature type="compositionally biased region" description="Polar residues" evidence="2">
    <location>
        <begin position="177"/>
        <end position="193"/>
    </location>
</feature>
<dbReference type="Pfam" id="PF15676">
    <property type="entry name" value="S6OS1"/>
    <property type="match status" value="1"/>
</dbReference>
<dbReference type="GO" id="GO:0007129">
    <property type="term" value="P:homologous chromosome pairing at meiosis"/>
    <property type="evidence" value="ECO:0007669"/>
    <property type="project" value="TreeGrafter"/>
</dbReference>
<dbReference type="GO" id="GO:0000801">
    <property type="term" value="C:central element"/>
    <property type="evidence" value="ECO:0007669"/>
    <property type="project" value="TreeGrafter"/>
</dbReference>
<evidence type="ECO:0000313" key="4">
    <source>
        <dbReference type="RefSeq" id="XP_018527519.1"/>
    </source>
</evidence>
<feature type="coiled-coil region" evidence="1">
    <location>
        <begin position="42"/>
        <end position="76"/>
    </location>
</feature>
<dbReference type="GO" id="GO:0048477">
    <property type="term" value="P:oogenesis"/>
    <property type="evidence" value="ECO:0007669"/>
    <property type="project" value="TreeGrafter"/>
</dbReference>
<dbReference type="PANTHER" id="PTHR35449">
    <property type="entry name" value="PROTEIN SIX6OS1"/>
    <property type="match status" value="1"/>
</dbReference>
<evidence type="ECO:0000256" key="2">
    <source>
        <dbReference type="SAM" id="MobiDB-lite"/>
    </source>
</evidence>
<dbReference type="GO" id="GO:0007283">
    <property type="term" value="P:spermatogenesis"/>
    <property type="evidence" value="ECO:0007669"/>
    <property type="project" value="TreeGrafter"/>
</dbReference>
<organism evidence="3 4">
    <name type="scientific">Lates calcarifer</name>
    <name type="common">Barramundi</name>
    <name type="synonym">Holocentrus calcarifer</name>
    <dbReference type="NCBI Taxonomy" id="8187"/>
    <lineage>
        <taxon>Eukaryota</taxon>
        <taxon>Metazoa</taxon>
        <taxon>Chordata</taxon>
        <taxon>Craniata</taxon>
        <taxon>Vertebrata</taxon>
        <taxon>Euteleostomi</taxon>
        <taxon>Actinopterygii</taxon>
        <taxon>Neopterygii</taxon>
        <taxon>Teleostei</taxon>
        <taxon>Neoteleostei</taxon>
        <taxon>Acanthomorphata</taxon>
        <taxon>Carangaria</taxon>
        <taxon>Carangaria incertae sedis</taxon>
        <taxon>Centropomidae</taxon>
        <taxon>Lates</taxon>
    </lineage>
</organism>
<keyword evidence="1" id="KW-0175">Coiled coil</keyword>